<dbReference type="RefSeq" id="WP_151971538.1">
    <property type="nucleotide sequence ID" value="NZ_AP019860.1"/>
</dbReference>
<dbReference type="Proteomes" id="UP000326354">
    <property type="component" value="Chromosome"/>
</dbReference>
<proteinExistence type="predicted"/>
<dbReference type="EMBL" id="AP019860">
    <property type="protein sequence ID" value="BBM87521.1"/>
    <property type="molecule type" value="Genomic_DNA"/>
</dbReference>
<dbReference type="PROSITE" id="PS50006">
    <property type="entry name" value="FHA_DOMAIN"/>
    <property type="match status" value="2"/>
</dbReference>
<dbReference type="SMART" id="SM00240">
    <property type="entry name" value="FHA"/>
    <property type="match status" value="2"/>
</dbReference>
<dbReference type="OrthoDB" id="273653at2"/>
<organism evidence="2 3">
    <name type="scientific">Uabimicrobium amorphum</name>
    <dbReference type="NCBI Taxonomy" id="2596890"/>
    <lineage>
        <taxon>Bacteria</taxon>
        <taxon>Pseudomonadati</taxon>
        <taxon>Planctomycetota</taxon>
        <taxon>Candidatus Uabimicrobiia</taxon>
        <taxon>Candidatus Uabimicrobiales</taxon>
        <taxon>Candidatus Uabimicrobiaceae</taxon>
        <taxon>Candidatus Uabimicrobium</taxon>
    </lineage>
</organism>
<name>A0A5S9IUB7_UABAM</name>
<evidence type="ECO:0000313" key="3">
    <source>
        <dbReference type="Proteomes" id="UP000326354"/>
    </source>
</evidence>
<dbReference type="PANTHER" id="PTHR23308">
    <property type="entry name" value="NUCLEAR INHIBITOR OF PROTEIN PHOSPHATASE-1"/>
    <property type="match status" value="1"/>
</dbReference>
<reference evidence="2 3" key="1">
    <citation type="submission" date="2019-08" db="EMBL/GenBank/DDBJ databases">
        <title>Complete genome sequence of Candidatus Uab amorphum.</title>
        <authorList>
            <person name="Shiratori T."/>
            <person name="Suzuki S."/>
            <person name="Kakizawa Y."/>
            <person name="Ishida K."/>
        </authorList>
    </citation>
    <scope>NUCLEOTIDE SEQUENCE [LARGE SCALE GENOMIC DNA]</scope>
    <source>
        <strain evidence="2 3">SRT547</strain>
    </source>
</reference>
<accession>A0A5S9IUB7</accession>
<dbReference type="InterPro" id="IPR000253">
    <property type="entry name" value="FHA_dom"/>
</dbReference>
<feature type="domain" description="FHA" evidence="1">
    <location>
        <begin position="171"/>
        <end position="225"/>
    </location>
</feature>
<evidence type="ECO:0000259" key="1">
    <source>
        <dbReference type="PROSITE" id="PS50006"/>
    </source>
</evidence>
<dbReference type="CDD" id="cd00060">
    <property type="entry name" value="FHA"/>
    <property type="match status" value="2"/>
</dbReference>
<dbReference type="Pfam" id="PF00498">
    <property type="entry name" value="FHA"/>
    <property type="match status" value="2"/>
</dbReference>
<dbReference type="AlphaFoldDB" id="A0A5S9IUB7"/>
<dbReference type="SUPFAM" id="SSF49879">
    <property type="entry name" value="SMAD/FHA domain"/>
    <property type="match status" value="2"/>
</dbReference>
<dbReference type="Gene3D" id="2.60.200.20">
    <property type="match status" value="2"/>
</dbReference>
<sequence length="245" mass="27614">MASFKLAVRFSGKLVETLEFDKDQVTIGRAPDCDVVVDNLGVSRVHVQIERTGDFYTLRDLKSNNGTFVRGEKIAKYNLNHSDEFFLGKHSITFLKGEEDTEDEWLDSSPNTEVIQGGGQQGRDIQGMTMSMDAKELALMQIKKKANLAAYLTITTDTGFRKQFPITKTATFFGTNSDCEFPLEGWFINKRHVVLLREDSGFRIIHLGNKKPPKINGQEVDDHKLKHSDVIEVENIRATFNIGSP</sequence>
<gene>
    <name evidence="2" type="ORF">UABAM_05933</name>
</gene>
<protein>
    <recommendedName>
        <fullName evidence="1">FHA domain-containing protein</fullName>
    </recommendedName>
</protein>
<evidence type="ECO:0000313" key="2">
    <source>
        <dbReference type="EMBL" id="BBM87521.1"/>
    </source>
</evidence>
<dbReference type="InterPro" id="IPR050923">
    <property type="entry name" value="Cell_Proc_Reg/RNA_Proc"/>
</dbReference>
<keyword evidence="3" id="KW-1185">Reference proteome</keyword>
<feature type="domain" description="FHA" evidence="1">
    <location>
        <begin position="25"/>
        <end position="74"/>
    </location>
</feature>
<dbReference type="InterPro" id="IPR008984">
    <property type="entry name" value="SMAD_FHA_dom_sf"/>
</dbReference>
<dbReference type="KEGG" id="uam:UABAM_05933"/>